<dbReference type="AlphaFoldDB" id="A0A4P9W569"/>
<evidence type="ECO:0000313" key="2">
    <source>
        <dbReference type="Proteomes" id="UP000269721"/>
    </source>
</evidence>
<dbReference type="EMBL" id="KZ997686">
    <property type="protein sequence ID" value="RKO87092.1"/>
    <property type="molecule type" value="Genomic_DNA"/>
</dbReference>
<accession>A0A4P9W569</accession>
<reference evidence="2" key="1">
    <citation type="journal article" date="2018" name="Nat. Microbiol.">
        <title>Leveraging single-cell genomics to expand the fungal tree of life.</title>
        <authorList>
            <person name="Ahrendt S.R."/>
            <person name="Quandt C.A."/>
            <person name="Ciobanu D."/>
            <person name="Clum A."/>
            <person name="Salamov A."/>
            <person name="Andreopoulos B."/>
            <person name="Cheng J.F."/>
            <person name="Woyke T."/>
            <person name="Pelin A."/>
            <person name="Henrissat B."/>
            <person name="Reynolds N.K."/>
            <person name="Benny G.L."/>
            <person name="Smith M.E."/>
            <person name="James T.Y."/>
            <person name="Grigoriev I.V."/>
        </authorList>
    </citation>
    <scope>NUCLEOTIDE SEQUENCE [LARGE SCALE GENOMIC DNA]</scope>
</reference>
<organism evidence="1 2">
    <name type="scientific">Blyttiomyces helicus</name>
    <dbReference type="NCBI Taxonomy" id="388810"/>
    <lineage>
        <taxon>Eukaryota</taxon>
        <taxon>Fungi</taxon>
        <taxon>Fungi incertae sedis</taxon>
        <taxon>Chytridiomycota</taxon>
        <taxon>Chytridiomycota incertae sedis</taxon>
        <taxon>Chytridiomycetes</taxon>
        <taxon>Chytridiomycetes incertae sedis</taxon>
        <taxon>Blyttiomyces</taxon>
    </lineage>
</organism>
<keyword evidence="2" id="KW-1185">Reference proteome</keyword>
<evidence type="ECO:0000313" key="1">
    <source>
        <dbReference type="EMBL" id="RKO87092.1"/>
    </source>
</evidence>
<protein>
    <submittedName>
        <fullName evidence="1">Uncharacterized protein</fullName>
    </submittedName>
</protein>
<name>A0A4P9W569_9FUNG</name>
<proteinExistence type="predicted"/>
<gene>
    <name evidence="1" type="ORF">BDK51DRAFT_45563</name>
</gene>
<dbReference type="Proteomes" id="UP000269721">
    <property type="component" value="Unassembled WGS sequence"/>
</dbReference>
<sequence>MATLCSTGRKEHPVILTFSAEMASADAPPVDSLLSFFHNGLHDNMRSQRFVDDHSTCSICWPTLHAPSVKAPMDGGISKRSIRRCGLPTRLLPVVRPASRDGDMPAIIDDKPGGGQCFLFDQQEQEGLTITAVILRRPLDMLDPVLLCRSPERSGRDHGCLDILGRSDVSSSVTWSENSALSSKGQADWGFDSPMKGSVKHDLFFPPLPSRSGLDVAQVYLRRERWRRPVGEAEAAELSFRPLMVSWSQLAVDRRVQRVGAKNCRREWTLDGSSPRLGIVANMTVSPGEPSVLASFYGSVHTASEASTRDSCFTTTGGCPPSLRCPYWSRAR</sequence>